<evidence type="ECO:0000313" key="2">
    <source>
        <dbReference type="Proteomes" id="UP000823405"/>
    </source>
</evidence>
<proteinExistence type="predicted"/>
<comment type="caution">
    <text evidence="1">The sequence shown here is derived from an EMBL/GenBank/DDBJ whole genome shotgun (WGS) entry which is preliminary data.</text>
</comment>
<gene>
    <name evidence="1" type="ORF">BGZ97_006622</name>
</gene>
<dbReference type="Proteomes" id="UP000823405">
    <property type="component" value="Unassembled WGS sequence"/>
</dbReference>
<reference evidence="1" key="1">
    <citation type="journal article" date="2020" name="Fungal Divers.">
        <title>Resolving the Mortierellaceae phylogeny through synthesis of multi-gene phylogenetics and phylogenomics.</title>
        <authorList>
            <person name="Vandepol N."/>
            <person name="Liber J."/>
            <person name="Desiro A."/>
            <person name="Na H."/>
            <person name="Kennedy M."/>
            <person name="Barry K."/>
            <person name="Grigoriev I.V."/>
            <person name="Miller A.N."/>
            <person name="O'Donnell K."/>
            <person name="Stajich J.E."/>
            <person name="Bonito G."/>
        </authorList>
    </citation>
    <scope>NUCLEOTIDE SEQUENCE</scope>
    <source>
        <strain evidence="1">NVP60</strain>
    </source>
</reference>
<keyword evidence="2" id="KW-1185">Reference proteome</keyword>
<evidence type="ECO:0000313" key="1">
    <source>
        <dbReference type="EMBL" id="KAG0288945.1"/>
    </source>
</evidence>
<accession>A0A9P6QNV1</accession>
<sequence length="204" mass="23191">MRELALKYEDSNVLVVGGNGSDCRHVAEHYGFKHVVTPEEVHSVFPSVCPSSVCEARSIPLAEKYLQNVHRPVEAIMVFHDSVDWGRDLQVIIDALTSRGGYMTSTKTQKELHTSPQTVPLYFSNSDLVWSNEFPRPRFAQGTFRTCLERIFEDMTGHKLKYTLYGKPMTTTYQYAEAVLNRLAPIHLGPNGMPKRRSVYGSYF</sequence>
<organism evidence="1 2">
    <name type="scientific">Linnemannia gamsii</name>
    <dbReference type="NCBI Taxonomy" id="64522"/>
    <lineage>
        <taxon>Eukaryota</taxon>
        <taxon>Fungi</taxon>
        <taxon>Fungi incertae sedis</taxon>
        <taxon>Mucoromycota</taxon>
        <taxon>Mortierellomycotina</taxon>
        <taxon>Mortierellomycetes</taxon>
        <taxon>Mortierellales</taxon>
        <taxon>Mortierellaceae</taxon>
        <taxon>Linnemannia</taxon>
    </lineage>
</organism>
<dbReference type="AlphaFoldDB" id="A0A9P6QNV1"/>
<dbReference type="OrthoDB" id="10251048at2759"/>
<dbReference type="GO" id="GO:0046474">
    <property type="term" value="P:glycerophospholipid biosynthetic process"/>
    <property type="evidence" value="ECO:0007669"/>
    <property type="project" value="TreeGrafter"/>
</dbReference>
<dbReference type="InterPro" id="IPR050324">
    <property type="entry name" value="CDP-alcohol_PTase-I"/>
</dbReference>
<protein>
    <submittedName>
        <fullName evidence="1">Uncharacterized protein</fullName>
    </submittedName>
</protein>
<dbReference type="InterPro" id="IPR023214">
    <property type="entry name" value="HAD_sf"/>
</dbReference>
<dbReference type="Gene3D" id="3.40.50.1000">
    <property type="entry name" value="HAD superfamily/HAD-like"/>
    <property type="match status" value="1"/>
</dbReference>
<dbReference type="PANTHER" id="PTHR14269:SF4">
    <property type="entry name" value="CAT EYE SYNDROME CRITICAL REGION PROTEIN 5"/>
    <property type="match status" value="1"/>
</dbReference>
<dbReference type="PANTHER" id="PTHR14269">
    <property type="entry name" value="CDP-DIACYLGLYCEROL--GLYCEROL-3-PHOSPHATE 3-PHOSPHATIDYLTRANSFERASE-RELATED"/>
    <property type="match status" value="1"/>
</dbReference>
<dbReference type="GO" id="GO:0005739">
    <property type="term" value="C:mitochondrion"/>
    <property type="evidence" value="ECO:0007669"/>
    <property type="project" value="TreeGrafter"/>
</dbReference>
<dbReference type="EMBL" id="JAAAIN010002935">
    <property type="protein sequence ID" value="KAG0288945.1"/>
    <property type="molecule type" value="Genomic_DNA"/>
</dbReference>
<name>A0A9P6QNV1_9FUNG</name>